<comment type="catalytic activity">
    <reaction evidence="3">
        <text>L-seryl-[protein] + ATP = O-phospho-L-seryl-[protein] + ADP + H(+)</text>
        <dbReference type="Rhea" id="RHEA:17989"/>
        <dbReference type="Rhea" id="RHEA-COMP:9863"/>
        <dbReference type="Rhea" id="RHEA-COMP:11604"/>
        <dbReference type="ChEBI" id="CHEBI:15378"/>
        <dbReference type="ChEBI" id="CHEBI:29999"/>
        <dbReference type="ChEBI" id="CHEBI:30616"/>
        <dbReference type="ChEBI" id="CHEBI:83421"/>
        <dbReference type="ChEBI" id="CHEBI:456216"/>
        <dbReference type="EC" id="2.7.11.1"/>
    </reaction>
</comment>
<sequence length="796" mass="89067">MLDDLHLKIIQSNPIGLRLDYVRSSFKSTCLSKGISCPCPQDALHQFASEDAQGLSLDLILALQSCKASRLLPASGPGKNLYHDLSRFSTAINSDDFHLDQIKPLLEAALADTAPDDILIWQLVYRAVLESTPPPRPTASSLSQTPWRCNTSAFANSSEYRQDVDRVLKAELGVLYVGLAGFSERFFGSIAGLEAAAGAVLAQCREGEEQLLEEGRWVGWPNDANQAGVLTWLADIITKLAALAESDPATPSVRRRLLAQPNTPIEGSTAERKIDVGLVSVTDSEVPRAPRCHWREILIPGELKSNPAADIHSKAWLDLGRYAREVLATQDTRRFVIAFTLCGPYMRIWEYDRLGGIASDKFDIHKDALRFVSTILGFLWMSDEDLGFDPTISKDKGRHVINIQRQNQTERLIVDKVIRRAACVAGRATTCWKAHLEGSPDQPLVVKDSWQYTERANEGELLQETTEFGVVNVARYYHHETVQVSGTDDDIRHNVRKGLDITTAENHRSGRSSDTPSPRTMTCPQKGRSSTSIVGRKRSSSPARVALSPRKRHQSGSASLSLVRNAQPNRIHRRVVIRDYGEPIYKASSPPVLLRAFVGCIQGHQSLRNKAGLLHRDISVNNMMVNEQDDAQWQGFLIDLDLSVKESRAKASGAQGKTGTRAFMAVGALLGEQHSFMHDLESFFWVLFWICIHYHGPGHGNVVEEFDEWNFLKMETLATTKLGTVSDEDLFFRTMRNFFTEYYKPLMPWVNRLRRVVFPGGRMWKSEDEGLYTSMIKVLQAAEEHLLKETEAHPVV</sequence>
<gene>
    <name evidence="6" type="ORF">BP00DRAFT_332754</name>
</gene>
<dbReference type="EMBL" id="KZ825466">
    <property type="protein sequence ID" value="PYI36065.1"/>
    <property type="molecule type" value="Genomic_DNA"/>
</dbReference>
<dbReference type="AlphaFoldDB" id="A0A2V5IH70"/>
<protein>
    <recommendedName>
        <fullName evidence="1">non-specific serine/threonine protein kinase</fullName>
        <ecNumber evidence="1">2.7.11.1</ecNumber>
    </recommendedName>
</protein>
<dbReference type="InterPro" id="IPR011009">
    <property type="entry name" value="Kinase-like_dom_sf"/>
</dbReference>
<evidence type="ECO:0000256" key="4">
    <source>
        <dbReference type="SAM" id="MobiDB-lite"/>
    </source>
</evidence>
<dbReference type="Gene3D" id="1.10.510.10">
    <property type="entry name" value="Transferase(Phosphotransferase) domain 1"/>
    <property type="match status" value="1"/>
</dbReference>
<dbReference type="EC" id="2.7.11.1" evidence="1"/>
<dbReference type="Pfam" id="PF17667">
    <property type="entry name" value="Pkinase_fungal"/>
    <property type="match status" value="1"/>
</dbReference>
<dbReference type="SUPFAM" id="SSF56112">
    <property type="entry name" value="Protein kinase-like (PK-like)"/>
    <property type="match status" value="1"/>
</dbReference>
<dbReference type="InterPro" id="IPR008266">
    <property type="entry name" value="Tyr_kinase_AS"/>
</dbReference>
<evidence type="ECO:0000256" key="1">
    <source>
        <dbReference type="ARBA" id="ARBA00012513"/>
    </source>
</evidence>
<evidence type="ECO:0000313" key="6">
    <source>
        <dbReference type="EMBL" id="PYI36065.1"/>
    </source>
</evidence>
<evidence type="ECO:0000256" key="3">
    <source>
        <dbReference type="ARBA" id="ARBA00048679"/>
    </source>
</evidence>
<accession>A0A2V5IH70</accession>
<dbReference type="InterPro" id="IPR040976">
    <property type="entry name" value="Pkinase_fungal"/>
</dbReference>
<dbReference type="Proteomes" id="UP000248817">
    <property type="component" value="Unassembled WGS sequence"/>
</dbReference>
<evidence type="ECO:0000259" key="5">
    <source>
        <dbReference type="Pfam" id="PF17667"/>
    </source>
</evidence>
<organism evidence="6 7">
    <name type="scientific">Aspergillus indologenus CBS 114.80</name>
    <dbReference type="NCBI Taxonomy" id="1450541"/>
    <lineage>
        <taxon>Eukaryota</taxon>
        <taxon>Fungi</taxon>
        <taxon>Dikarya</taxon>
        <taxon>Ascomycota</taxon>
        <taxon>Pezizomycotina</taxon>
        <taxon>Eurotiomycetes</taxon>
        <taxon>Eurotiomycetidae</taxon>
        <taxon>Eurotiales</taxon>
        <taxon>Aspergillaceae</taxon>
        <taxon>Aspergillus</taxon>
        <taxon>Aspergillus subgen. Circumdati</taxon>
    </lineage>
</organism>
<feature type="region of interest" description="Disordered" evidence="4">
    <location>
        <begin position="499"/>
        <end position="565"/>
    </location>
</feature>
<dbReference type="PROSITE" id="PS00109">
    <property type="entry name" value="PROTEIN_KINASE_TYR"/>
    <property type="match status" value="1"/>
</dbReference>
<evidence type="ECO:0000313" key="7">
    <source>
        <dbReference type="Proteomes" id="UP000248817"/>
    </source>
</evidence>
<reference evidence="6 7" key="1">
    <citation type="submission" date="2018-02" db="EMBL/GenBank/DDBJ databases">
        <title>The genomes of Aspergillus section Nigri reveals drivers in fungal speciation.</title>
        <authorList>
            <consortium name="DOE Joint Genome Institute"/>
            <person name="Vesth T.C."/>
            <person name="Nybo J."/>
            <person name="Theobald S."/>
            <person name="Brandl J."/>
            <person name="Frisvad J.C."/>
            <person name="Nielsen K.F."/>
            <person name="Lyhne E.K."/>
            <person name="Kogle M.E."/>
            <person name="Kuo A."/>
            <person name="Riley R."/>
            <person name="Clum A."/>
            <person name="Nolan M."/>
            <person name="Lipzen A."/>
            <person name="Salamov A."/>
            <person name="Henrissat B."/>
            <person name="Wiebenga A."/>
            <person name="De vries R.P."/>
            <person name="Grigoriev I.V."/>
            <person name="Mortensen U.H."/>
            <person name="Andersen M.R."/>
            <person name="Baker S.E."/>
        </authorList>
    </citation>
    <scope>NUCLEOTIDE SEQUENCE [LARGE SCALE GENOMIC DNA]</scope>
    <source>
        <strain evidence="6 7">CBS 114.80</strain>
    </source>
</reference>
<dbReference type="PANTHER" id="PTHR38248:SF2">
    <property type="entry name" value="FUNK1 11"/>
    <property type="match status" value="1"/>
</dbReference>
<name>A0A2V5IH70_9EURO</name>
<proteinExistence type="predicted"/>
<feature type="compositionally biased region" description="Polar residues" evidence="4">
    <location>
        <begin position="555"/>
        <end position="565"/>
    </location>
</feature>
<keyword evidence="7" id="KW-1185">Reference proteome</keyword>
<comment type="catalytic activity">
    <reaction evidence="2">
        <text>L-threonyl-[protein] + ATP = O-phospho-L-threonyl-[protein] + ADP + H(+)</text>
        <dbReference type="Rhea" id="RHEA:46608"/>
        <dbReference type="Rhea" id="RHEA-COMP:11060"/>
        <dbReference type="Rhea" id="RHEA-COMP:11605"/>
        <dbReference type="ChEBI" id="CHEBI:15378"/>
        <dbReference type="ChEBI" id="CHEBI:30013"/>
        <dbReference type="ChEBI" id="CHEBI:30616"/>
        <dbReference type="ChEBI" id="CHEBI:61977"/>
        <dbReference type="ChEBI" id="CHEBI:456216"/>
        <dbReference type="EC" id="2.7.11.1"/>
    </reaction>
</comment>
<dbReference type="GO" id="GO:0004674">
    <property type="term" value="F:protein serine/threonine kinase activity"/>
    <property type="evidence" value="ECO:0007669"/>
    <property type="project" value="UniProtKB-EC"/>
</dbReference>
<dbReference type="PANTHER" id="PTHR38248">
    <property type="entry name" value="FUNK1 6"/>
    <property type="match status" value="1"/>
</dbReference>
<evidence type="ECO:0000256" key="2">
    <source>
        <dbReference type="ARBA" id="ARBA00047899"/>
    </source>
</evidence>
<feature type="compositionally biased region" description="Polar residues" evidence="4">
    <location>
        <begin position="512"/>
        <end position="533"/>
    </location>
</feature>
<feature type="domain" description="Fungal-type protein kinase" evidence="5">
    <location>
        <begin position="274"/>
        <end position="691"/>
    </location>
</feature>